<gene>
    <name evidence="3" type="ORF">WJX74_010307</name>
</gene>
<dbReference type="InterPro" id="IPR039749">
    <property type="entry name" value="NUB1"/>
</dbReference>
<feature type="compositionally biased region" description="Acidic residues" evidence="1">
    <location>
        <begin position="469"/>
        <end position="487"/>
    </location>
</feature>
<feature type="domain" description="UBA" evidence="2">
    <location>
        <begin position="355"/>
        <end position="395"/>
    </location>
</feature>
<dbReference type="EMBL" id="JALJOS010000038">
    <property type="protein sequence ID" value="KAK9821402.1"/>
    <property type="molecule type" value="Genomic_DNA"/>
</dbReference>
<dbReference type="PROSITE" id="PS50030">
    <property type="entry name" value="UBA"/>
    <property type="match status" value="2"/>
</dbReference>
<feature type="region of interest" description="Disordered" evidence="1">
    <location>
        <begin position="409"/>
        <end position="440"/>
    </location>
</feature>
<dbReference type="Gene3D" id="3.10.20.90">
    <property type="entry name" value="Phosphatidylinositol 3-kinase Catalytic Subunit, Chain A, domain 1"/>
    <property type="match status" value="1"/>
</dbReference>
<feature type="region of interest" description="Disordered" evidence="1">
    <location>
        <begin position="107"/>
        <end position="128"/>
    </location>
</feature>
<dbReference type="PANTHER" id="PTHR12948">
    <property type="entry name" value="NEDD8 ULTIMATE BUSTER-1 BS4 PROTEIN"/>
    <property type="match status" value="1"/>
</dbReference>
<dbReference type="InterPro" id="IPR015940">
    <property type="entry name" value="UBA"/>
</dbReference>
<proteinExistence type="predicted"/>
<dbReference type="AlphaFoldDB" id="A0AAW1QJ82"/>
<evidence type="ECO:0000313" key="4">
    <source>
        <dbReference type="Proteomes" id="UP001438707"/>
    </source>
</evidence>
<dbReference type="Pfam" id="PF22562">
    <property type="entry name" value="UBA_7"/>
    <property type="match status" value="1"/>
</dbReference>
<sequence>MAESSETVLIQYKGTATGSITLSVNSSTVGDLRKAIAQQANLDTVQLIAGGRKLQDDSKSLQASGLSLPRTIHVLRAQGSAAATELQQQETRASSLQRLQQAAEALANRRGDRPSHGAPELSLENQDGTVMRFENDEDRRALIIGLSLHEKGRTSLKQGKLQEALDEMLIAEEAFGLCNPVHLPLIDNLGLLSLDIVWCIYQLRQVDKLSQAQQRLAVARAALAKSHGPDKERLRMLHGNFIPQLAVYVRLEALEGIAAFHSNDAPAAAAALQKAMGTWHSLQVSDQDLMNLVSMGFSTRKAARALRFWAGDVSEAAQWLLKDRQDRERRRAEDRERRHRRREQERLGTTDKGHLVDMDVREKLCKLGFDPQLAAEALRLTENSADAALDMLMDPEAEGQLQLSIMERREQRQDRRKRAREASSHNAHGQTSTATCSAAGAAAAGPSHAAAAETGAPPHAAELLQDAIEESDAEGADLDERDIEAENELLKGVSGDPLAAYDVDVGEEGKAIQQYLDKVAKVQGLDA</sequence>
<dbReference type="PANTHER" id="PTHR12948:SF3">
    <property type="entry name" value="NEDD8 ULTIMATE BUSTER 1"/>
    <property type="match status" value="1"/>
</dbReference>
<dbReference type="SUPFAM" id="SSF54236">
    <property type="entry name" value="Ubiquitin-like"/>
    <property type="match status" value="1"/>
</dbReference>
<dbReference type="InterPro" id="IPR009060">
    <property type="entry name" value="UBA-like_sf"/>
</dbReference>
<feature type="region of interest" description="Disordered" evidence="1">
    <location>
        <begin position="469"/>
        <end position="497"/>
    </location>
</feature>
<evidence type="ECO:0000259" key="2">
    <source>
        <dbReference type="PROSITE" id="PS50030"/>
    </source>
</evidence>
<evidence type="ECO:0000256" key="1">
    <source>
        <dbReference type="SAM" id="MobiDB-lite"/>
    </source>
</evidence>
<accession>A0AAW1QJ82</accession>
<name>A0AAW1QJ82_9CHLO</name>
<comment type="caution">
    <text evidence="3">The sequence shown here is derived from an EMBL/GenBank/DDBJ whole genome shotgun (WGS) entry which is preliminary data.</text>
</comment>
<dbReference type="Proteomes" id="UP001438707">
    <property type="component" value="Unassembled WGS sequence"/>
</dbReference>
<dbReference type="InterPro" id="IPR029071">
    <property type="entry name" value="Ubiquitin-like_domsf"/>
</dbReference>
<dbReference type="SMART" id="SM00165">
    <property type="entry name" value="UBA"/>
    <property type="match status" value="2"/>
</dbReference>
<dbReference type="SUPFAM" id="SSF46934">
    <property type="entry name" value="UBA-like"/>
    <property type="match status" value="2"/>
</dbReference>
<protein>
    <recommendedName>
        <fullName evidence="2">UBA domain-containing protein</fullName>
    </recommendedName>
</protein>
<dbReference type="GO" id="GO:2000058">
    <property type="term" value="P:regulation of ubiquitin-dependent protein catabolic process"/>
    <property type="evidence" value="ECO:0007669"/>
    <property type="project" value="TreeGrafter"/>
</dbReference>
<reference evidence="3 4" key="1">
    <citation type="journal article" date="2024" name="Nat. Commun.">
        <title>Phylogenomics reveals the evolutionary origins of lichenization in chlorophyte algae.</title>
        <authorList>
            <person name="Puginier C."/>
            <person name="Libourel C."/>
            <person name="Otte J."/>
            <person name="Skaloud P."/>
            <person name="Haon M."/>
            <person name="Grisel S."/>
            <person name="Petersen M."/>
            <person name="Berrin J.G."/>
            <person name="Delaux P.M."/>
            <person name="Dal Grande F."/>
            <person name="Keller J."/>
        </authorList>
    </citation>
    <scope>NUCLEOTIDE SEQUENCE [LARGE SCALE GENOMIC DNA]</scope>
    <source>
        <strain evidence="3 4">SAG 2145</strain>
    </source>
</reference>
<keyword evidence="4" id="KW-1185">Reference proteome</keyword>
<feature type="region of interest" description="Disordered" evidence="1">
    <location>
        <begin position="325"/>
        <end position="354"/>
    </location>
</feature>
<organism evidence="3 4">
    <name type="scientific">Apatococcus lobatus</name>
    <dbReference type="NCBI Taxonomy" id="904363"/>
    <lineage>
        <taxon>Eukaryota</taxon>
        <taxon>Viridiplantae</taxon>
        <taxon>Chlorophyta</taxon>
        <taxon>core chlorophytes</taxon>
        <taxon>Trebouxiophyceae</taxon>
        <taxon>Chlorellales</taxon>
        <taxon>Chlorellaceae</taxon>
        <taxon>Apatococcus</taxon>
    </lineage>
</organism>
<evidence type="ECO:0000313" key="3">
    <source>
        <dbReference type="EMBL" id="KAK9821402.1"/>
    </source>
</evidence>
<feature type="domain" description="UBA" evidence="2">
    <location>
        <begin position="283"/>
        <end position="323"/>
    </location>
</feature>
<dbReference type="Gene3D" id="1.10.8.10">
    <property type="entry name" value="DNA helicase RuvA subunit, C-terminal domain"/>
    <property type="match status" value="2"/>
</dbReference>